<feature type="compositionally biased region" description="Basic and acidic residues" evidence="1">
    <location>
        <begin position="1"/>
        <end position="31"/>
    </location>
</feature>
<comment type="caution">
    <text evidence="2">The sequence shown here is derived from an EMBL/GenBank/DDBJ whole genome shotgun (WGS) entry which is preliminary data.</text>
</comment>
<keyword evidence="3" id="KW-1185">Reference proteome</keyword>
<feature type="compositionally biased region" description="Polar residues" evidence="1">
    <location>
        <begin position="172"/>
        <end position="181"/>
    </location>
</feature>
<gene>
    <name evidence="2" type="ORF">DES43_13541</name>
</gene>
<sequence length="190" mass="20917">MRENDRGEAGLRSDMPHRAEERASHAFEERTHRHGIRTRALGTPMKSASKQAARPLHRGQRLRYWRPTTSLPVRPIATWLAAVRCSVIGGTAPVGGCFCLIGAASTPPASASVQRSPMEKEKRAGSPAPAVRPTRAGSSARPRDRRRRSSGPSHQPHITLRRPDRGSVPLSDCQTRTQLSSDYPRIGRHT</sequence>
<accession>A0A4R6Y7D0</accession>
<proteinExistence type="predicted"/>
<evidence type="ECO:0000256" key="1">
    <source>
        <dbReference type="SAM" id="MobiDB-lite"/>
    </source>
</evidence>
<dbReference type="Proteomes" id="UP000294958">
    <property type="component" value="Unassembled WGS sequence"/>
</dbReference>
<organism evidence="2 3">
    <name type="scientific">Aquamicrobium defluvii</name>
    <dbReference type="NCBI Taxonomy" id="69279"/>
    <lineage>
        <taxon>Bacteria</taxon>
        <taxon>Pseudomonadati</taxon>
        <taxon>Pseudomonadota</taxon>
        <taxon>Alphaproteobacteria</taxon>
        <taxon>Hyphomicrobiales</taxon>
        <taxon>Phyllobacteriaceae</taxon>
        <taxon>Aquamicrobium</taxon>
    </lineage>
</organism>
<protein>
    <submittedName>
        <fullName evidence="2">Uncharacterized protein</fullName>
    </submittedName>
</protein>
<evidence type="ECO:0000313" key="2">
    <source>
        <dbReference type="EMBL" id="TDR31231.1"/>
    </source>
</evidence>
<dbReference type="AlphaFoldDB" id="A0A4R6Y7D0"/>
<dbReference type="EMBL" id="SNZF01000035">
    <property type="protein sequence ID" value="TDR31231.1"/>
    <property type="molecule type" value="Genomic_DNA"/>
</dbReference>
<name>A0A4R6Y7D0_9HYPH</name>
<evidence type="ECO:0000313" key="3">
    <source>
        <dbReference type="Proteomes" id="UP000294958"/>
    </source>
</evidence>
<feature type="region of interest" description="Disordered" evidence="1">
    <location>
        <begin position="107"/>
        <end position="190"/>
    </location>
</feature>
<reference evidence="2 3" key="1">
    <citation type="submission" date="2019-03" db="EMBL/GenBank/DDBJ databases">
        <title>Genomic Encyclopedia of Type Strains, Phase IV (KMG-IV): sequencing the most valuable type-strain genomes for metagenomic binning, comparative biology and taxonomic classification.</title>
        <authorList>
            <person name="Goeker M."/>
        </authorList>
    </citation>
    <scope>NUCLEOTIDE SEQUENCE [LARGE SCALE GENOMIC DNA]</scope>
    <source>
        <strain evidence="2 3">DSM 11603</strain>
    </source>
</reference>
<feature type="region of interest" description="Disordered" evidence="1">
    <location>
        <begin position="1"/>
        <end position="32"/>
    </location>
</feature>